<organism evidence="11 12">
    <name type="scientific">Haliscomenobacter hydrossis (strain ATCC 27775 / DSM 1100 / LMG 10767 / O)</name>
    <dbReference type="NCBI Taxonomy" id="760192"/>
    <lineage>
        <taxon>Bacteria</taxon>
        <taxon>Pseudomonadati</taxon>
        <taxon>Bacteroidota</taxon>
        <taxon>Saprospiria</taxon>
        <taxon>Saprospirales</taxon>
        <taxon>Haliscomenobacteraceae</taxon>
        <taxon>Haliscomenobacter</taxon>
    </lineage>
</organism>
<dbReference type="GO" id="GO:0005886">
    <property type="term" value="C:plasma membrane"/>
    <property type="evidence" value="ECO:0007669"/>
    <property type="project" value="UniProtKB-SubCell"/>
</dbReference>
<keyword evidence="3" id="KW-1003">Cell membrane</keyword>
<dbReference type="EMBL" id="CP002691">
    <property type="protein sequence ID" value="AEE48363.1"/>
    <property type="molecule type" value="Genomic_DNA"/>
</dbReference>
<evidence type="ECO:0000313" key="12">
    <source>
        <dbReference type="Proteomes" id="UP000008461"/>
    </source>
</evidence>
<feature type="transmembrane region" description="Helical" evidence="9">
    <location>
        <begin position="100"/>
        <end position="120"/>
    </location>
</feature>
<dbReference type="KEGG" id="hhy:Halhy_0453"/>
<dbReference type="GO" id="GO:0006417">
    <property type="term" value="P:regulation of translation"/>
    <property type="evidence" value="ECO:0007669"/>
    <property type="project" value="TreeGrafter"/>
</dbReference>
<proteinExistence type="predicted"/>
<dbReference type="GO" id="GO:0016989">
    <property type="term" value="F:sigma factor antagonist activity"/>
    <property type="evidence" value="ECO:0007669"/>
    <property type="project" value="TreeGrafter"/>
</dbReference>
<evidence type="ECO:0000259" key="10">
    <source>
        <dbReference type="Pfam" id="PF10099"/>
    </source>
</evidence>
<keyword evidence="6 9" id="KW-0472">Membrane</keyword>
<evidence type="ECO:0000256" key="6">
    <source>
        <dbReference type="ARBA" id="ARBA00023136"/>
    </source>
</evidence>
<evidence type="ECO:0000313" key="11">
    <source>
        <dbReference type="EMBL" id="AEE48363.1"/>
    </source>
</evidence>
<evidence type="ECO:0000256" key="9">
    <source>
        <dbReference type="SAM" id="Phobius"/>
    </source>
</evidence>
<sequence>MEQFNIQEYLDSGVIELYVFDQLSEAEREAVEKLAAQYPEIQNEIAEVENAMGAYHTLEGLTPPDYILSNILAETATLPIVTATPEPSLKEVKALPRKRMAWLPIAAAVVGLALAGWMFMEKQTAQQNADKLQQELWALRSKEQDCAKNEQFLQKQLTILSQDGIKKIIVKGGDQPIAAVYWNQNEKAAHLNFLNLQDPGSNKQYQLWAIVAGQPVSLGVVDWAEIQKGLVSFKFDQKPEAFAISLEKQGGSPTPTDVKGAGVV</sequence>
<keyword evidence="12" id="KW-1185">Reference proteome</keyword>
<protein>
    <recommendedName>
        <fullName evidence="8">Regulator of SigK</fullName>
    </recommendedName>
    <alternativeName>
        <fullName evidence="7">Sigma-K anti-sigma factor RskA</fullName>
    </alternativeName>
</protein>
<dbReference type="PANTHER" id="PTHR37461">
    <property type="entry name" value="ANTI-SIGMA-K FACTOR RSKA"/>
    <property type="match status" value="1"/>
</dbReference>
<dbReference type="InterPro" id="IPR018764">
    <property type="entry name" value="RskA_C"/>
</dbReference>
<feature type="domain" description="Anti-sigma K factor RskA C-terminal" evidence="10">
    <location>
        <begin position="103"/>
        <end position="256"/>
    </location>
</feature>
<evidence type="ECO:0000256" key="1">
    <source>
        <dbReference type="ARBA" id="ARBA00004167"/>
    </source>
</evidence>
<dbReference type="STRING" id="760192.Halhy_0453"/>
<dbReference type="Proteomes" id="UP000008461">
    <property type="component" value="Chromosome"/>
</dbReference>
<dbReference type="eggNOG" id="COG5343">
    <property type="taxonomic scope" value="Bacteria"/>
</dbReference>
<dbReference type="OrthoDB" id="1420916at2"/>
<evidence type="ECO:0000256" key="4">
    <source>
        <dbReference type="ARBA" id="ARBA00022692"/>
    </source>
</evidence>
<dbReference type="HOGENOM" id="CLU_075802_2_0_10"/>
<name>F4KYA0_HALH1</name>
<evidence type="ECO:0000256" key="8">
    <source>
        <dbReference type="ARBA" id="ARBA00030803"/>
    </source>
</evidence>
<dbReference type="AlphaFoldDB" id="F4KYA0"/>
<accession>F4KYA0</accession>
<gene>
    <name evidence="11" type="ordered locus">Halhy_0453</name>
</gene>
<dbReference type="InterPro" id="IPR051474">
    <property type="entry name" value="Anti-sigma-K/W_factor"/>
</dbReference>
<evidence type="ECO:0000256" key="2">
    <source>
        <dbReference type="ARBA" id="ARBA00004236"/>
    </source>
</evidence>
<dbReference type="Gene3D" id="1.10.10.1320">
    <property type="entry name" value="Anti-sigma factor, zinc-finger domain"/>
    <property type="match status" value="1"/>
</dbReference>
<evidence type="ECO:0000256" key="7">
    <source>
        <dbReference type="ARBA" id="ARBA00029829"/>
    </source>
</evidence>
<dbReference type="InterPro" id="IPR041916">
    <property type="entry name" value="Anti_sigma_zinc_sf"/>
</dbReference>
<keyword evidence="4 9" id="KW-0812">Transmembrane</keyword>
<evidence type="ECO:0000256" key="5">
    <source>
        <dbReference type="ARBA" id="ARBA00022989"/>
    </source>
</evidence>
<dbReference type="Pfam" id="PF10099">
    <property type="entry name" value="RskA_C"/>
    <property type="match status" value="1"/>
</dbReference>
<evidence type="ECO:0000256" key="3">
    <source>
        <dbReference type="ARBA" id="ARBA00022475"/>
    </source>
</evidence>
<dbReference type="PANTHER" id="PTHR37461:SF1">
    <property type="entry name" value="ANTI-SIGMA-K FACTOR RSKA"/>
    <property type="match status" value="1"/>
</dbReference>
<reference key="2">
    <citation type="submission" date="2011-04" db="EMBL/GenBank/DDBJ databases">
        <title>Complete sequence of chromosome of Haliscomenobacter hydrossis DSM 1100.</title>
        <authorList>
            <consortium name="US DOE Joint Genome Institute (JGI-PGF)"/>
            <person name="Lucas S."/>
            <person name="Han J."/>
            <person name="Lapidus A."/>
            <person name="Bruce D."/>
            <person name="Goodwin L."/>
            <person name="Pitluck S."/>
            <person name="Peters L."/>
            <person name="Kyrpides N."/>
            <person name="Mavromatis K."/>
            <person name="Ivanova N."/>
            <person name="Ovchinnikova G."/>
            <person name="Pagani I."/>
            <person name="Daligault H."/>
            <person name="Detter J.C."/>
            <person name="Han C."/>
            <person name="Land M."/>
            <person name="Hauser L."/>
            <person name="Markowitz V."/>
            <person name="Cheng J.-F."/>
            <person name="Hugenholtz P."/>
            <person name="Woyke T."/>
            <person name="Wu D."/>
            <person name="Verbarg S."/>
            <person name="Frueling A."/>
            <person name="Brambilla E."/>
            <person name="Klenk H.-P."/>
            <person name="Eisen J.A."/>
        </authorList>
    </citation>
    <scope>NUCLEOTIDE SEQUENCE</scope>
    <source>
        <strain>DSM 1100</strain>
    </source>
</reference>
<dbReference type="RefSeq" id="WP_013762927.1">
    <property type="nucleotide sequence ID" value="NC_015510.1"/>
</dbReference>
<comment type="subcellular location">
    <subcellularLocation>
        <location evidence="2">Cell membrane</location>
    </subcellularLocation>
    <subcellularLocation>
        <location evidence="1">Membrane</location>
        <topology evidence="1">Single-pass membrane protein</topology>
    </subcellularLocation>
</comment>
<reference evidence="11 12" key="1">
    <citation type="journal article" date="2011" name="Stand. Genomic Sci.">
        <title>Complete genome sequence of Haliscomenobacter hydrossis type strain (O).</title>
        <authorList>
            <consortium name="US DOE Joint Genome Institute (JGI-PGF)"/>
            <person name="Daligault H."/>
            <person name="Lapidus A."/>
            <person name="Zeytun A."/>
            <person name="Nolan M."/>
            <person name="Lucas S."/>
            <person name="Del Rio T.G."/>
            <person name="Tice H."/>
            <person name="Cheng J.F."/>
            <person name="Tapia R."/>
            <person name="Han C."/>
            <person name="Goodwin L."/>
            <person name="Pitluck S."/>
            <person name="Liolios K."/>
            <person name="Pagani I."/>
            <person name="Ivanova N."/>
            <person name="Huntemann M."/>
            <person name="Mavromatis K."/>
            <person name="Mikhailova N."/>
            <person name="Pati A."/>
            <person name="Chen A."/>
            <person name="Palaniappan K."/>
            <person name="Land M."/>
            <person name="Hauser L."/>
            <person name="Brambilla E.M."/>
            <person name="Rohde M."/>
            <person name="Verbarg S."/>
            <person name="Goker M."/>
            <person name="Bristow J."/>
            <person name="Eisen J.A."/>
            <person name="Markowitz V."/>
            <person name="Hugenholtz P."/>
            <person name="Kyrpides N.C."/>
            <person name="Klenk H.P."/>
            <person name="Woyke T."/>
        </authorList>
    </citation>
    <scope>NUCLEOTIDE SEQUENCE [LARGE SCALE GENOMIC DNA]</scope>
    <source>
        <strain evidence="12">ATCC 27775 / DSM 1100 / LMG 10767 / O</strain>
    </source>
</reference>
<keyword evidence="5 9" id="KW-1133">Transmembrane helix</keyword>